<dbReference type="SUPFAM" id="SSF51430">
    <property type="entry name" value="NAD(P)-linked oxidoreductase"/>
    <property type="match status" value="1"/>
</dbReference>
<dbReference type="AlphaFoldDB" id="A0A087BQ48"/>
<gene>
    <name evidence="8" type="ORF">BMIN_0873</name>
</gene>
<evidence type="ECO:0000256" key="3">
    <source>
        <dbReference type="ARBA" id="ARBA00023002"/>
    </source>
</evidence>
<proteinExistence type="inferred from homology"/>
<evidence type="ECO:0000256" key="1">
    <source>
        <dbReference type="ARBA" id="ARBA00007905"/>
    </source>
</evidence>
<evidence type="ECO:0000313" key="8">
    <source>
        <dbReference type="EMBL" id="KFI73148.1"/>
    </source>
</evidence>
<dbReference type="InterPro" id="IPR018170">
    <property type="entry name" value="Aldo/ket_reductase_CS"/>
</dbReference>
<evidence type="ECO:0000256" key="2">
    <source>
        <dbReference type="ARBA" id="ARBA00022857"/>
    </source>
</evidence>
<dbReference type="EC" id="1.1.1.188" evidence="8"/>
<dbReference type="PROSITE" id="PS00063">
    <property type="entry name" value="ALDOKETO_REDUCTASE_3"/>
    <property type="match status" value="1"/>
</dbReference>
<dbReference type="PROSITE" id="PS00062">
    <property type="entry name" value="ALDOKETO_REDUCTASE_2"/>
    <property type="match status" value="1"/>
</dbReference>
<feature type="site" description="Lowers pKa of active site Tyr" evidence="6">
    <location>
        <position position="77"/>
    </location>
</feature>
<keyword evidence="3 8" id="KW-0560">Oxidoreductase</keyword>
<dbReference type="PROSITE" id="PS00798">
    <property type="entry name" value="ALDOKETO_REDUCTASE_1"/>
    <property type="match status" value="1"/>
</dbReference>
<dbReference type="EMBL" id="JGZD01000008">
    <property type="protein sequence ID" value="KFI73148.1"/>
    <property type="molecule type" value="Genomic_DNA"/>
</dbReference>
<evidence type="ECO:0000259" key="7">
    <source>
        <dbReference type="Pfam" id="PF00248"/>
    </source>
</evidence>
<dbReference type="PIRSF" id="PIRSF000097">
    <property type="entry name" value="AKR"/>
    <property type="match status" value="1"/>
</dbReference>
<dbReference type="GO" id="GO:0047017">
    <property type="term" value="F:prostaglandin F synthase activity"/>
    <property type="evidence" value="ECO:0007669"/>
    <property type="project" value="UniProtKB-EC"/>
</dbReference>
<comment type="similarity">
    <text evidence="1">Belongs to the aldo/keto reductase family.</text>
</comment>
<name>A0A087BQ48_9BIFI</name>
<organism evidence="8 9">
    <name type="scientific">Bifidobacterium minimum</name>
    <dbReference type="NCBI Taxonomy" id="1693"/>
    <lineage>
        <taxon>Bacteria</taxon>
        <taxon>Bacillati</taxon>
        <taxon>Actinomycetota</taxon>
        <taxon>Actinomycetes</taxon>
        <taxon>Bifidobacteriales</taxon>
        <taxon>Bifidobacteriaceae</taxon>
        <taxon>Bifidobacterium</taxon>
    </lineage>
</organism>
<evidence type="ECO:0000313" key="9">
    <source>
        <dbReference type="Proteomes" id="UP000029014"/>
    </source>
</evidence>
<accession>A0A087BQ48</accession>
<feature type="domain" description="NADP-dependent oxidoreductase" evidence="7">
    <location>
        <begin position="27"/>
        <end position="261"/>
    </location>
</feature>
<dbReference type="FunFam" id="3.20.20.100:FF:000015">
    <property type="entry name" value="Oxidoreductase, aldo/keto reductase family"/>
    <property type="match status" value="1"/>
</dbReference>
<evidence type="ECO:0000256" key="6">
    <source>
        <dbReference type="PIRSR" id="PIRSR000097-3"/>
    </source>
</evidence>
<sequence>MSGVPHIVMSNGVSIPQLGLGVFRNPDGDTTVSAVREALAAGYRHIDTAMIYGNEASVGRGIRESEVPRREVFVTTKLWNDDIRQGRTREAFLRSLDALGMDYVDLYLIHWPVEGWQKAWEDMVGLYEERRVRAIGVSNFQPHHLSELMDISSTRPVVDQIESSPQFPNNDTMSFARSRRIDVEAWSPLGGTGGTLLEDPRLVDLTKRYGKSPAQIVIRWHLQRGVIVIPKSTHPQRIRENIDVMDFSLTQADMAAVDALDSGSRVGPDPDHIDF</sequence>
<dbReference type="InterPro" id="IPR020471">
    <property type="entry name" value="AKR"/>
</dbReference>
<keyword evidence="9" id="KW-1185">Reference proteome</keyword>
<feature type="active site" description="Proton donor" evidence="4">
    <location>
        <position position="52"/>
    </location>
</feature>
<keyword evidence="2" id="KW-0521">NADP</keyword>
<dbReference type="InterPro" id="IPR023210">
    <property type="entry name" value="NADP_OxRdtase_dom"/>
</dbReference>
<dbReference type="RefSeq" id="WP_026647421.1">
    <property type="nucleotide sequence ID" value="NZ_JGZD01000008.1"/>
</dbReference>
<dbReference type="Proteomes" id="UP000029014">
    <property type="component" value="Unassembled WGS sequence"/>
</dbReference>
<dbReference type="STRING" id="1693.BMIN_0873"/>
<reference evidence="8 9" key="1">
    <citation type="submission" date="2014-03" db="EMBL/GenBank/DDBJ databases">
        <title>Genomics of Bifidobacteria.</title>
        <authorList>
            <person name="Ventura M."/>
            <person name="Milani C."/>
            <person name="Lugli G.A."/>
        </authorList>
    </citation>
    <scope>NUCLEOTIDE SEQUENCE [LARGE SCALE GENOMIC DNA]</scope>
    <source>
        <strain evidence="8 9">LMG 11592</strain>
    </source>
</reference>
<dbReference type="PRINTS" id="PR00069">
    <property type="entry name" value="ALDKETRDTASE"/>
</dbReference>
<dbReference type="InterPro" id="IPR036812">
    <property type="entry name" value="NAD(P)_OxRdtase_dom_sf"/>
</dbReference>
<evidence type="ECO:0000256" key="4">
    <source>
        <dbReference type="PIRSR" id="PIRSR000097-1"/>
    </source>
</evidence>
<dbReference type="Gene3D" id="3.20.20.100">
    <property type="entry name" value="NADP-dependent oxidoreductase domain"/>
    <property type="match status" value="1"/>
</dbReference>
<dbReference type="Pfam" id="PF00248">
    <property type="entry name" value="Aldo_ket_red"/>
    <property type="match status" value="1"/>
</dbReference>
<evidence type="ECO:0000256" key="5">
    <source>
        <dbReference type="PIRSR" id="PIRSR000097-2"/>
    </source>
</evidence>
<protein>
    <submittedName>
        <fullName evidence="8">2,5-didehydrogluconate reductase</fullName>
        <ecNumber evidence="8">1.1.1.188</ecNumber>
    </submittedName>
</protein>
<feature type="binding site" evidence="5">
    <location>
        <position position="110"/>
    </location>
    <ligand>
        <name>substrate</name>
    </ligand>
</feature>
<comment type="caution">
    <text evidence="8">The sequence shown here is derived from an EMBL/GenBank/DDBJ whole genome shotgun (WGS) entry which is preliminary data.</text>
</comment>
<dbReference type="eggNOG" id="COG0656">
    <property type="taxonomic scope" value="Bacteria"/>
</dbReference>
<dbReference type="PANTHER" id="PTHR43827:SF3">
    <property type="entry name" value="NADP-DEPENDENT OXIDOREDUCTASE DOMAIN-CONTAINING PROTEIN"/>
    <property type="match status" value="1"/>
</dbReference>
<dbReference type="PANTHER" id="PTHR43827">
    <property type="entry name" value="2,5-DIKETO-D-GLUCONIC ACID REDUCTASE"/>
    <property type="match status" value="1"/>
</dbReference>